<evidence type="ECO:0000313" key="3">
    <source>
        <dbReference type="EMBL" id="KHJ31345.1"/>
    </source>
</evidence>
<evidence type="ECO:0000313" key="4">
    <source>
        <dbReference type="Proteomes" id="UP000030854"/>
    </source>
</evidence>
<dbReference type="EMBL" id="JNVN01002973">
    <property type="protein sequence ID" value="KHJ31345.1"/>
    <property type="molecule type" value="Genomic_DNA"/>
</dbReference>
<reference evidence="3 4" key="1">
    <citation type="journal article" date="2014" name="BMC Genomics">
        <title>Adaptive genomic structural variation in the grape powdery mildew pathogen, Erysiphe necator.</title>
        <authorList>
            <person name="Jones L."/>
            <person name="Riaz S."/>
            <person name="Morales-Cruz A."/>
            <person name="Amrine K.C."/>
            <person name="McGuire B."/>
            <person name="Gubler W.D."/>
            <person name="Walker M.A."/>
            <person name="Cantu D."/>
        </authorList>
    </citation>
    <scope>NUCLEOTIDE SEQUENCE [LARGE SCALE GENOMIC DNA]</scope>
    <source>
        <strain evidence="4">c</strain>
    </source>
</reference>
<evidence type="ECO:0000256" key="2">
    <source>
        <dbReference type="SAM" id="MobiDB-lite"/>
    </source>
</evidence>
<keyword evidence="1" id="KW-0175">Coiled coil</keyword>
<evidence type="ECO:0008006" key="5">
    <source>
        <dbReference type="Google" id="ProtNLM"/>
    </source>
</evidence>
<feature type="coiled-coil region" evidence="1">
    <location>
        <begin position="140"/>
        <end position="176"/>
    </location>
</feature>
<accession>A0A0B1P218</accession>
<protein>
    <recommendedName>
        <fullName evidence="5">Retrotransposon gag domain-containing protein</fullName>
    </recommendedName>
</protein>
<dbReference type="AlphaFoldDB" id="A0A0B1P218"/>
<feature type="region of interest" description="Disordered" evidence="2">
    <location>
        <begin position="1"/>
        <end position="45"/>
    </location>
</feature>
<proteinExistence type="predicted"/>
<gene>
    <name evidence="3" type="ORF">EV44_g5919</name>
</gene>
<evidence type="ECO:0000256" key="1">
    <source>
        <dbReference type="SAM" id="Coils"/>
    </source>
</evidence>
<comment type="caution">
    <text evidence="3">The sequence shown here is derived from an EMBL/GenBank/DDBJ whole genome shotgun (WGS) entry which is preliminary data.</text>
</comment>
<sequence>MTKTINETITEAFSSSHLNPQSSLQSRNHTDNNSTHTITLSQQPQSLASSNIKNVWQPEPGLIPAFDKFNGNTDILEYIKDLETRFLLLPNLSSTDRLKVIIAVENLTGSRENQTDAPKQWARVELRFDENLRDDWPAFREKLRSRYQNVELRKRLVEERQALKQLSLTIQAYKQSFEQLCYQT</sequence>
<organism evidence="3 4">
    <name type="scientific">Uncinula necator</name>
    <name type="common">Grape powdery mildew</name>
    <dbReference type="NCBI Taxonomy" id="52586"/>
    <lineage>
        <taxon>Eukaryota</taxon>
        <taxon>Fungi</taxon>
        <taxon>Dikarya</taxon>
        <taxon>Ascomycota</taxon>
        <taxon>Pezizomycotina</taxon>
        <taxon>Leotiomycetes</taxon>
        <taxon>Erysiphales</taxon>
        <taxon>Erysiphaceae</taxon>
        <taxon>Erysiphe</taxon>
    </lineage>
</organism>
<dbReference type="Proteomes" id="UP000030854">
    <property type="component" value="Unassembled WGS sequence"/>
</dbReference>
<keyword evidence="4" id="KW-1185">Reference proteome</keyword>
<name>A0A0B1P218_UNCNE</name>
<dbReference type="HOGENOM" id="CLU_1469269_0_0_1"/>